<accession>A0ABP9RGL6</accession>
<feature type="signal peptide" evidence="1">
    <location>
        <begin position="1"/>
        <end position="25"/>
    </location>
</feature>
<sequence length="227" mass="24750">MPAPRTASLCSALLFSYLLSATATAQPTATEWETYDDALARGERQATLWRYGWGGIYAASLANNIYQASEADDDEDRFDGRVGAVKSALALGGVIANPQPHPAAHRRFETLAERGDGQALVEARELMRATAAEERTRHAWRARLDSLVVNTLGGLAIGVGDDRPRDGLVNFATGMLVGEMQIWTQPTQAGAALNRFQPATLSLGDNRLDYQYAWVLTPNRVGVNIRY</sequence>
<evidence type="ECO:0000313" key="3">
    <source>
        <dbReference type="Proteomes" id="UP001500074"/>
    </source>
</evidence>
<comment type="caution">
    <text evidence="2">The sequence shown here is derived from an EMBL/GenBank/DDBJ whole genome shotgun (WGS) entry which is preliminary data.</text>
</comment>
<name>A0ABP9RGL6_9GAMM</name>
<feature type="chain" id="PRO_5047324384" description="DUF2490 domain-containing protein" evidence="1">
    <location>
        <begin position="26"/>
        <end position="227"/>
    </location>
</feature>
<dbReference type="EMBL" id="BAABKI010000024">
    <property type="protein sequence ID" value="GAA5177078.1"/>
    <property type="molecule type" value="Genomic_DNA"/>
</dbReference>
<evidence type="ECO:0008006" key="4">
    <source>
        <dbReference type="Google" id="ProtNLM"/>
    </source>
</evidence>
<proteinExistence type="predicted"/>
<protein>
    <recommendedName>
        <fullName evidence="4">DUF2490 domain-containing protein</fullName>
    </recommendedName>
</protein>
<reference evidence="3" key="1">
    <citation type="journal article" date="2019" name="Int. J. Syst. Evol. Microbiol.">
        <title>The Global Catalogue of Microorganisms (GCM) 10K type strain sequencing project: providing services to taxonomists for standard genome sequencing and annotation.</title>
        <authorList>
            <consortium name="The Broad Institute Genomics Platform"/>
            <consortium name="The Broad Institute Genome Sequencing Center for Infectious Disease"/>
            <person name="Wu L."/>
            <person name="Ma J."/>
        </authorList>
    </citation>
    <scope>NUCLEOTIDE SEQUENCE [LARGE SCALE GENOMIC DNA]</scope>
    <source>
        <strain evidence="3">JCM 18472</strain>
    </source>
</reference>
<keyword evidence="3" id="KW-1185">Reference proteome</keyword>
<gene>
    <name evidence="2" type="ORF">GCM10023342_24120</name>
</gene>
<organism evidence="2 3">
    <name type="scientific">Modicisalibacter zincidurans</name>
    <dbReference type="NCBI Taxonomy" id="1178777"/>
    <lineage>
        <taxon>Bacteria</taxon>
        <taxon>Pseudomonadati</taxon>
        <taxon>Pseudomonadota</taxon>
        <taxon>Gammaproteobacteria</taxon>
        <taxon>Oceanospirillales</taxon>
        <taxon>Halomonadaceae</taxon>
        <taxon>Modicisalibacter</taxon>
    </lineage>
</organism>
<evidence type="ECO:0000313" key="2">
    <source>
        <dbReference type="EMBL" id="GAA5177078.1"/>
    </source>
</evidence>
<keyword evidence="1" id="KW-0732">Signal</keyword>
<dbReference type="RefSeq" id="WP_031385136.1">
    <property type="nucleotide sequence ID" value="NZ_BAABKI010000024.1"/>
</dbReference>
<dbReference type="Proteomes" id="UP001500074">
    <property type="component" value="Unassembled WGS sequence"/>
</dbReference>
<evidence type="ECO:0000256" key="1">
    <source>
        <dbReference type="SAM" id="SignalP"/>
    </source>
</evidence>